<accession>A0AAV2PW66</accession>
<keyword evidence="4" id="KW-0067">ATP-binding</keyword>
<evidence type="ECO:0000256" key="4">
    <source>
        <dbReference type="ARBA" id="ARBA00022840"/>
    </source>
</evidence>
<keyword evidence="7" id="KW-1185">Reference proteome</keyword>
<dbReference type="GO" id="GO:0005524">
    <property type="term" value="F:ATP binding"/>
    <property type="evidence" value="ECO:0007669"/>
    <property type="project" value="UniProtKB-KW"/>
</dbReference>
<dbReference type="Gene3D" id="3.30.200.20">
    <property type="entry name" value="Phosphorylase Kinase, domain 1"/>
    <property type="match status" value="2"/>
</dbReference>
<dbReference type="InterPro" id="IPR050660">
    <property type="entry name" value="NEK_Ser/Thr_kinase"/>
</dbReference>
<evidence type="ECO:0000256" key="1">
    <source>
        <dbReference type="ARBA" id="ARBA00022679"/>
    </source>
</evidence>
<dbReference type="AlphaFoldDB" id="A0AAV2PW66"/>
<keyword evidence="3" id="KW-0418">Kinase</keyword>
<dbReference type="GO" id="GO:0004674">
    <property type="term" value="F:protein serine/threonine kinase activity"/>
    <property type="evidence" value="ECO:0007669"/>
    <property type="project" value="TreeGrafter"/>
</dbReference>
<evidence type="ECO:0000259" key="5">
    <source>
        <dbReference type="PROSITE" id="PS50011"/>
    </source>
</evidence>
<protein>
    <recommendedName>
        <fullName evidence="5">Protein kinase domain-containing protein</fullName>
    </recommendedName>
</protein>
<dbReference type="PANTHER" id="PTHR43671">
    <property type="entry name" value="SERINE/THREONINE-PROTEIN KINASE NEK"/>
    <property type="match status" value="1"/>
</dbReference>
<evidence type="ECO:0000313" key="6">
    <source>
        <dbReference type="EMBL" id="CAL4064450.1"/>
    </source>
</evidence>
<proteinExistence type="predicted"/>
<evidence type="ECO:0000256" key="3">
    <source>
        <dbReference type="ARBA" id="ARBA00022777"/>
    </source>
</evidence>
<reference evidence="6 7" key="1">
    <citation type="submission" date="2024-05" db="EMBL/GenBank/DDBJ databases">
        <authorList>
            <person name="Wallberg A."/>
        </authorList>
    </citation>
    <scope>NUCLEOTIDE SEQUENCE [LARGE SCALE GENOMIC DNA]</scope>
</reference>
<dbReference type="InterPro" id="IPR011009">
    <property type="entry name" value="Kinase-like_dom_sf"/>
</dbReference>
<dbReference type="Pfam" id="PF00069">
    <property type="entry name" value="Pkinase"/>
    <property type="match status" value="1"/>
</dbReference>
<evidence type="ECO:0000313" key="7">
    <source>
        <dbReference type="Proteomes" id="UP001497623"/>
    </source>
</evidence>
<dbReference type="InterPro" id="IPR000719">
    <property type="entry name" value="Prot_kinase_dom"/>
</dbReference>
<dbReference type="PROSITE" id="PS50011">
    <property type="entry name" value="PROTEIN_KINASE_DOM"/>
    <property type="match status" value="1"/>
</dbReference>
<keyword evidence="2" id="KW-0547">Nucleotide-binding</keyword>
<sequence>MVAFCKRWLPSQGMYSVKLSSVRSKLSSSKLSSVRASCLLPVCSHGEDIHTTMTTETITLARLYHPNIVKFKESFQHNGKLHIVMEHCGGGNLKDYIEKCKSEYFIFPEGRIMKWVKQLCEGLAYIHSQYYMHLGIEPANIFLTSDKCEVKIGDFSKAYNSTDLTCAFRDIITLYYAPEMCEGFYQLDNKVDTWGLGIVTYELAQLEFPFKGITESTGKLDKNKFREKLKNSDYKPIPDCYSSKLRELIKEMLQPEKGNRPTISSILMKPIVQEPFLSQEDRQKLDVGMEDYIFERLLNRGGFGTALLMRQRTNDEKVVIKVIEHGDTSEMEALE</sequence>
<dbReference type="PANTHER" id="PTHR43671:SF106">
    <property type="entry name" value="NIMA-LIKE KINASE"/>
    <property type="match status" value="1"/>
</dbReference>
<organism evidence="6 7">
    <name type="scientific">Meganyctiphanes norvegica</name>
    <name type="common">Northern krill</name>
    <name type="synonym">Thysanopoda norvegica</name>
    <dbReference type="NCBI Taxonomy" id="48144"/>
    <lineage>
        <taxon>Eukaryota</taxon>
        <taxon>Metazoa</taxon>
        <taxon>Ecdysozoa</taxon>
        <taxon>Arthropoda</taxon>
        <taxon>Crustacea</taxon>
        <taxon>Multicrustacea</taxon>
        <taxon>Malacostraca</taxon>
        <taxon>Eumalacostraca</taxon>
        <taxon>Eucarida</taxon>
        <taxon>Euphausiacea</taxon>
        <taxon>Euphausiidae</taxon>
        <taxon>Meganyctiphanes</taxon>
    </lineage>
</organism>
<dbReference type="Proteomes" id="UP001497623">
    <property type="component" value="Unassembled WGS sequence"/>
</dbReference>
<keyword evidence="1" id="KW-0808">Transferase</keyword>
<dbReference type="EMBL" id="CAXKWB010001486">
    <property type="protein sequence ID" value="CAL4064450.1"/>
    <property type="molecule type" value="Genomic_DNA"/>
</dbReference>
<gene>
    <name evidence="6" type="ORF">MNOR_LOCUS4099</name>
</gene>
<evidence type="ECO:0000256" key="2">
    <source>
        <dbReference type="ARBA" id="ARBA00022741"/>
    </source>
</evidence>
<dbReference type="SUPFAM" id="SSF56112">
    <property type="entry name" value="Protein kinase-like (PK-like)"/>
    <property type="match status" value="2"/>
</dbReference>
<feature type="non-terminal residue" evidence="6">
    <location>
        <position position="335"/>
    </location>
</feature>
<feature type="domain" description="Protein kinase" evidence="5">
    <location>
        <begin position="1"/>
        <end position="277"/>
    </location>
</feature>
<dbReference type="Gene3D" id="1.10.510.10">
    <property type="entry name" value="Transferase(Phosphotransferase) domain 1"/>
    <property type="match status" value="1"/>
</dbReference>
<comment type="caution">
    <text evidence="6">The sequence shown here is derived from an EMBL/GenBank/DDBJ whole genome shotgun (WGS) entry which is preliminary data.</text>
</comment>
<name>A0AAV2PW66_MEGNR</name>